<proteinExistence type="predicted"/>
<dbReference type="Gene3D" id="3.50.30.40">
    <property type="entry name" value="Ribonuclease E inhibitor RraA/RraA-like"/>
    <property type="match status" value="1"/>
</dbReference>
<accession>A0ABU1JM17</accession>
<sequence>MTDLTARLEACYSGAVFDVLRDLGHANCVLPRSIAAIDPDTSVCGRVFTIRGRPDDTVDAHQSLLAWTELLTVVPKDHVAICQPQDDVRALMGELSAEALQSRGVRGYIVDGGSRDNAFIRKLGFPLFARFRSPRDIVAAWVPEAYGEPITIGQVRIATGDWVVADIDGVVIIPEALAETVVAKVEDVMKQENLVRKAILEGMAPKDAYLRFGKF</sequence>
<comment type="cofactor">
    <cofactor evidence="1">
        <name>a divalent metal cation</name>
        <dbReference type="ChEBI" id="CHEBI:60240"/>
    </cofactor>
</comment>
<dbReference type="SUPFAM" id="SSF89562">
    <property type="entry name" value="RraA-like"/>
    <property type="match status" value="1"/>
</dbReference>
<reference evidence="5 6" key="1">
    <citation type="submission" date="2023-07" db="EMBL/GenBank/DDBJ databases">
        <title>Sorghum-associated microbial communities from plants grown in Nebraska, USA.</title>
        <authorList>
            <person name="Schachtman D."/>
        </authorList>
    </citation>
    <scope>NUCLEOTIDE SEQUENCE [LARGE SCALE GENOMIC DNA]</scope>
    <source>
        <strain evidence="5 6">584</strain>
    </source>
</reference>
<evidence type="ECO:0000256" key="2">
    <source>
        <dbReference type="ARBA" id="ARBA00016549"/>
    </source>
</evidence>
<dbReference type="Pfam" id="PF03737">
    <property type="entry name" value="RraA-like"/>
    <property type="match status" value="1"/>
</dbReference>
<dbReference type="PANTHER" id="PTHR33254">
    <property type="entry name" value="4-HYDROXY-4-METHYL-2-OXOGLUTARATE ALDOLASE 3-RELATED"/>
    <property type="match status" value="1"/>
</dbReference>
<name>A0ABU1JM17_9PROT</name>
<evidence type="ECO:0000256" key="4">
    <source>
        <dbReference type="ARBA" id="ARBA00030169"/>
    </source>
</evidence>
<keyword evidence="6" id="KW-1185">Reference proteome</keyword>
<gene>
    <name evidence="5" type="ORF">E9232_001892</name>
</gene>
<dbReference type="CDD" id="cd16841">
    <property type="entry name" value="RraA_family"/>
    <property type="match status" value="1"/>
</dbReference>
<evidence type="ECO:0000313" key="6">
    <source>
        <dbReference type="Proteomes" id="UP001262410"/>
    </source>
</evidence>
<dbReference type="PANTHER" id="PTHR33254:SF4">
    <property type="entry name" value="4-HYDROXY-4-METHYL-2-OXOGLUTARATE ALDOLASE 3-RELATED"/>
    <property type="match status" value="1"/>
</dbReference>
<protein>
    <recommendedName>
        <fullName evidence="2">Putative 4-hydroxy-4-methyl-2-oxoglutarate aldolase</fullName>
    </recommendedName>
    <alternativeName>
        <fullName evidence="3">Regulator of ribonuclease activity homolog</fullName>
    </alternativeName>
    <alternativeName>
        <fullName evidence="4">RraA-like protein</fullName>
    </alternativeName>
</protein>
<comment type="caution">
    <text evidence="5">The sequence shown here is derived from an EMBL/GenBank/DDBJ whole genome shotgun (WGS) entry which is preliminary data.</text>
</comment>
<organism evidence="5 6">
    <name type="scientific">Inquilinus ginsengisoli</name>
    <dbReference type="NCBI Taxonomy" id="363840"/>
    <lineage>
        <taxon>Bacteria</taxon>
        <taxon>Pseudomonadati</taxon>
        <taxon>Pseudomonadota</taxon>
        <taxon>Alphaproteobacteria</taxon>
        <taxon>Rhodospirillales</taxon>
        <taxon>Rhodospirillaceae</taxon>
        <taxon>Inquilinus</taxon>
    </lineage>
</organism>
<dbReference type="EMBL" id="JAVDPW010000003">
    <property type="protein sequence ID" value="MDR6289377.1"/>
    <property type="molecule type" value="Genomic_DNA"/>
</dbReference>
<dbReference type="InterPro" id="IPR005493">
    <property type="entry name" value="RraA/RraA-like"/>
</dbReference>
<dbReference type="Proteomes" id="UP001262410">
    <property type="component" value="Unassembled WGS sequence"/>
</dbReference>
<evidence type="ECO:0000256" key="3">
    <source>
        <dbReference type="ARBA" id="ARBA00029596"/>
    </source>
</evidence>
<evidence type="ECO:0000313" key="5">
    <source>
        <dbReference type="EMBL" id="MDR6289377.1"/>
    </source>
</evidence>
<dbReference type="InterPro" id="IPR036704">
    <property type="entry name" value="RraA/RraA-like_sf"/>
</dbReference>
<dbReference type="RefSeq" id="WP_309793665.1">
    <property type="nucleotide sequence ID" value="NZ_JAVDPW010000003.1"/>
</dbReference>
<evidence type="ECO:0000256" key="1">
    <source>
        <dbReference type="ARBA" id="ARBA00001968"/>
    </source>
</evidence>